<dbReference type="InterPro" id="IPR016032">
    <property type="entry name" value="Sig_transdc_resp-reg_C-effctor"/>
</dbReference>
<evidence type="ECO:0000313" key="5">
    <source>
        <dbReference type="EMBL" id="QSY52766.1"/>
    </source>
</evidence>
<feature type="domain" description="HTH luxR-type" evidence="4">
    <location>
        <begin position="95"/>
        <end position="160"/>
    </location>
</feature>
<dbReference type="InterPro" id="IPR000792">
    <property type="entry name" value="Tscrpt_reg_LuxR_C"/>
</dbReference>
<dbReference type="PANTHER" id="PTHR44688:SF16">
    <property type="entry name" value="DNA-BINDING TRANSCRIPTIONAL ACTIVATOR DEVR_DOSR"/>
    <property type="match status" value="1"/>
</dbReference>
<evidence type="ECO:0000259" key="4">
    <source>
        <dbReference type="PROSITE" id="PS50043"/>
    </source>
</evidence>
<accession>A0ABX7S025</accession>
<keyword evidence="1" id="KW-0805">Transcription regulation</keyword>
<dbReference type="SUPFAM" id="SSF46894">
    <property type="entry name" value="C-terminal effector domain of the bipartite response regulators"/>
    <property type="match status" value="1"/>
</dbReference>
<evidence type="ECO:0000256" key="2">
    <source>
        <dbReference type="ARBA" id="ARBA00023125"/>
    </source>
</evidence>
<evidence type="ECO:0000313" key="6">
    <source>
        <dbReference type="Proteomes" id="UP000671836"/>
    </source>
</evidence>
<dbReference type="Pfam" id="PF00196">
    <property type="entry name" value="GerE"/>
    <property type="match status" value="1"/>
</dbReference>
<organism evidence="5 6">
    <name type="scientific">Streptomyces griseocarneus</name>
    <dbReference type="NCBI Taxonomy" id="51201"/>
    <lineage>
        <taxon>Bacteria</taxon>
        <taxon>Bacillati</taxon>
        <taxon>Actinomycetota</taxon>
        <taxon>Actinomycetes</taxon>
        <taxon>Kitasatosporales</taxon>
        <taxon>Streptomycetaceae</taxon>
        <taxon>Streptomyces</taxon>
    </lineage>
</organism>
<dbReference type="PROSITE" id="PS50043">
    <property type="entry name" value="HTH_LUXR_2"/>
    <property type="match status" value="1"/>
</dbReference>
<gene>
    <name evidence="5" type="ORF">J3S04_32220</name>
</gene>
<dbReference type="Gene3D" id="1.10.10.10">
    <property type="entry name" value="Winged helix-like DNA-binding domain superfamily/Winged helix DNA-binding domain"/>
    <property type="match status" value="1"/>
</dbReference>
<dbReference type="CDD" id="cd06170">
    <property type="entry name" value="LuxR_C_like"/>
    <property type="match status" value="1"/>
</dbReference>
<dbReference type="PRINTS" id="PR00038">
    <property type="entry name" value="HTHLUXR"/>
</dbReference>
<evidence type="ECO:0000256" key="3">
    <source>
        <dbReference type="ARBA" id="ARBA00023163"/>
    </source>
</evidence>
<keyword evidence="6" id="KW-1185">Reference proteome</keyword>
<name>A0ABX7S025_9ACTN</name>
<evidence type="ECO:0000256" key="1">
    <source>
        <dbReference type="ARBA" id="ARBA00023015"/>
    </source>
</evidence>
<sequence>MLVEASAALCAEDDEEARRLFALALATPGSDRWRFDRARVQLAYGERMRRARATAESRAPLRAALATFEDLGARPWAERAEKELRAAGWSRRRPGSSPAAELSAQEWEVARLAASGLTNKQIAERLFLSHRTVGAHLYQVYPKLGITSRAMLRDALDARDDVPPPRGEPEQR</sequence>
<dbReference type="PANTHER" id="PTHR44688">
    <property type="entry name" value="DNA-BINDING TRANSCRIPTIONAL ACTIVATOR DEVR_DOSR"/>
    <property type="match status" value="1"/>
</dbReference>
<dbReference type="InterPro" id="IPR036388">
    <property type="entry name" value="WH-like_DNA-bd_sf"/>
</dbReference>
<reference evidence="5 6" key="1">
    <citation type="submission" date="2021-03" db="EMBL/GenBank/DDBJ databases">
        <title>Streptomyces strains.</title>
        <authorList>
            <person name="Lund M.B."/>
            <person name="Toerring T."/>
        </authorList>
    </citation>
    <scope>NUCLEOTIDE SEQUENCE [LARGE SCALE GENOMIC DNA]</scope>
    <source>
        <strain evidence="5 6">KCC S-1010</strain>
    </source>
</reference>
<protein>
    <submittedName>
        <fullName evidence="5">Helix-turn-helix transcriptional regulator</fullName>
    </submittedName>
</protein>
<keyword evidence="3" id="KW-0804">Transcription</keyword>
<dbReference type="EMBL" id="CP071595">
    <property type="protein sequence ID" value="QSY52766.1"/>
    <property type="molecule type" value="Genomic_DNA"/>
</dbReference>
<proteinExistence type="predicted"/>
<dbReference type="Proteomes" id="UP000671836">
    <property type="component" value="Chromosome"/>
</dbReference>
<keyword evidence="2" id="KW-0238">DNA-binding</keyword>
<dbReference type="SMART" id="SM00421">
    <property type="entry name" value="HTH_LUXR"/>
    <property type="match status" value="1"/>
</dbReference>